<dbReference type="STRING" id="1121416.SAMN02745220_01619"/>
<accession>A0A1M7Y3I1</accession>
<protein>
    <submittedName>
        <fullName evidence="1">Uncharacterized protein</fullName>
    </submittedName>
</protein>
<organism evidence="1 2">
    <name type="scientific">Desulfopila aestuarii DSM 18488</name>
    <dbReference type="NCBI Taxonomy" id="1121416"/>
    <lineage>
        <taxon>Bacteria</taxon>
        <taxon>Pseudomonadati</taxon>
        <taxon>Thermodesulfobacteriota</taxon>
        <taxon>Desulfobulbia</taxon>
        <taxon>Desulfobulbales</taxon>
        <taxon>Desulfocapsaceae</taxon>
        <taxon>Desulfopila</taxon>
    </lineage>
</organism>
<reference evidence="1 2" key="1">
    <citation type="submission" date="2016-12" db="EMBL/GenBank/DDBJ databases">
        <authorList>
            <person name="Song W.-J."/>
            <person name="Kurnit D.M."/>
        </authorList>
    </citation>
    <scope>NUCLEOTIDE SEQUENCE [LARGE SCALE GENOMIC DNA]</scope>
    <source>
        <strain evidence="1 2">DSM 18488</strain>
    </source>
</reference>
<dbReference type="EMBL" id="FRFE01000006">
    <property type="protein sequence ID" value="SHO46740.1"/>
    <property type="molecule type" value="Genomic_DNA"/>
</dbReference>
<name>A0A1M7Y3I1_9BACT</name>
<gene>
    <name evidence="1" type="ORF">SAMN02745220_01619</name>
</gene>
<evidence type="ECO:0000313" key="2">
    <source>
        <dbReference type="Proteomes" id="UP000184603"/>
    </source>
</evidence>
<dbReference type="AlphaFoldDB" id="A0A1M7Y3I1"/>
<proteinExistence type="predicted"/>
<evidence type="ECO:0000313" key="1">
    <source>
        <dbReference type="EMBL" id="SHO46740.1"/>
    </source>
</evidence>
<keyword evidence="2" id="KW-1185">Reference proteome</keyword>
<sequence>MGSTITTHFRSGNPQLVLTVSNANSAKRLFDSFPVTSTNARAAMKSSRPFVGHATRIKRLSVMLHKPDKLKPQPKHLLQLPTILLFHCTLVYDFWSKVSSVTVNTYRSITITRTGTIYVQ</sequence>
<dbReference type="Proteomes" id="UP000184603">
    <property type="component" value="Unassembled WGS sequence"/>
</dbReference>